<dbReference type="InterPro" id="IPR050378">
    <property type="entry name" value="Metallo-dep_Hydrolases_sf"/>
</dbReference>
<keyword evidence="4" id="KW-1185">Reference proteome</keyword>
<evidence type="ECO:0000259" key="2">
    <source>
        <dbReference type="Pfam" id="PF07969"/>
    </source>
</evidence>
<dbReference type="SUPFAM" id="SSF51556">
    <property type="entry name" value="Metallo-dependent hydrolases"/>
    <property type="match status" value="1"/>
</dbReference>
<dbReference type="Proteomes" id="UP000319148">
    <property type="component" value="Unassembled WGS sequence"/>
</dbReference>
<dbReference type="CDD" id="cd01297">
    <property type="entry name" value="D-aminoacylase"/>
    <property type="match status" value="1"/>
</dbReference>
<dbReference type="EMBL" id="VFIY01000004">
    <property type="protein sequence ID" value="TPD62744.1"/>
    <property type="molecule type" value="Genomic_DNA"/>
</dbReference>
<dbReference type="GO" id="GO:0005829">
    <property type="term" value="C:cytosol"/>
    <property type="evidence" value="ECO:0007669"/>
    <property type="project" value="TreeGrafter"/>
</dbReference>
<dbReference type="Pfam" id="PF07969">
    <property type="entry name" value="Amidohydro_3"/>
    <property type="match status" value="1"/>
</dbReference>
<dbReference type="Gene3D" id="3.20.20.140">
    <property type="entry name" value="Metal-dependent hydrolases"/>
    <property type="match status" value="3"/>
</dbReference>
<dbReference type="RefSeq" id="WP_139937994.1">
    <property type="nucleotide sequence ID" value="NZ_JBHSYP010000022.1"/>
</dbReference>
<dbReference type="SUPFAM" id="SSF51338">
    <property type="entry name" value="Composite domain of metallo-dependent hydrolases"/>
    <property type="match status" value="1"/>
</dbReference>
<comment type="caution">
    <text evidence="3">The sequence shown here is derived from an EMBL/GenBank/DDBJ whole genome shotgun (WGS) entry which is preliminary data.</text>
</comment>
<feature type="signal peptide" evidence="1">
    <location>
        <begin position="1"/>
        <end position="23"/>
    </location>
</feature>
<dbReference type="InterPro" id="IPR032466">
    <property type="entry name" value="Metal_Hydrolase"/>
</dbReference>
<dbReference type="OrthoDB" id="9815027at2"/>
<dbReference type="GO" id="GO:0016812">
    <property type="term" value="F:hydrolase activity, acting on carbon-nitrogen (but not peptide) bonds, in cyclic amides"/>
    <property type="evidence" value="ECO:0007669"/>
    <property type="project" value="TreeGrafter"/>
</dbReference>
<proteinExistence type="predicted"/>
<dbReference type="InterPro" id="IPR013108">
    <property type="entry name" value="Amidohydro_3"/>
</dbReference>
<feature type="chain" id="PRO_5021382661" evidence="1">
    <location>
        <begin position="24"/>
        <end position="585"/>
    </location>
</feature>
<dbReference type="PANTHER" id="PTHR11647:SF1">
    <property type="entry name" value="COLLAPSIN RESPONSE MEDIATOR PROTEIN"/>
    <property type="match status" value="1"/>
</dbReference>
<accession>A0A501PS11</accession>
<dbReference type="PANTHER" id="PTHR11647">
    <property type="entry name" value="HYDRANTOINASE/DIHYDROPYRIMIDINASE FAMILY MEMBER"/>
    <property type="match status" value="1"/>
</dbReference>
<reference evidence="4" key="1">
    <citation type="submission" date="2019-06" db="EMBL/GenBank/DDBJ databases">
        <title>The complete genome of Emcibacter congregatus ZYLT.</title>
        <authorList>
            <person name="Zhao Z."/>
        </authorList>
    </citation>
    <scope>NUCLEOTIDE SEQUENCE [LARGE SCALE GENOMIC DNA]</scope>
    <source>
        <strain evidence="4">MCCC 1A06723</strain>
    </source>
</reference>
<sequence length="585" mass="64001">MAPGYCLSALRTFFIFSFTLLLASCGPEQRAEPDYDILITGGMIYDGTGADPIPGDVAIKGERIVYIGPDAPGTAAETVDAKGKAVSPGFINTLSWGVDSLLIDGRGMSDLKQGVTLELFGEGWSMGPWNEEMKQRRLARQGDLKYDINWTTLDEYLTYMTGRGVSPNVASLIGAATVRIHELGEADVDPTPEQLENMKQIVADAMEDGAMGVGSSLIYAPGNYASTDELVALVGEAGRCGGIYTTHMRNEGDRIFDALEETFDIAIKTGTPTEIYHLKLSGQQNWHKVDELIKRIEDARAGGLRISADMYTYPASSTGLDAYMPLWVQEGGIEKWVARMKDPEVRKKLLKDMKAEGGEGENLGRRTPADKILLVGFKNDEMKQYTGKTLAEVANMWNLSPEEAAINLVIRDGSRVQVIYFIMSEDNVKKQLARPWVSLGSDGDAAPAEGIFLKSMTHPRSYGNFARLFAKYVRQDGIMTVQEAVRRVTGQPAALLQLRDRGLLLEGYHADVVIFDPATIRDNATFDRPHQYASGVSDVFVNGVHTIGNGRHTGALAGQVVRGRGWTGWPDGGCRKSSSDWQDLP</sequence>
<dbReference type="InterPro" id="IPR011059">
    <property type="entry name" value="Metal-dep_hydrolase_composite"/>
</dbReference>
<name>A0A501PS11_9PROT</name>
<evidence type="ECO:0000313" key="4">
    <source>
        <dbReference type="Proteomes" id="UP000319148"/>
    </source>
</evidence>
<keyword evidence="1" id="KW-0732">Signal</keyword>
<feature type="domain" description="Amidohydrolase 3" evidence="2">
    <location>
        <begin position="167"/>
        <end position="544"/>
    </location>
</feature>
<protein>
    <submittedName>
        <fullName evidence="3">D-aminoacylase</fullName>
    </submittedName>
</protein>
<evidence type="ECO:0000313" key="3">
    <source>
        <dbReference type="EMBL" id="TPD62744.1"/>
    </source>
</evidence>
<gene>
    <name evidence="3" type="ORF">FIV46_01310</name>
</gene>
<dbReference type="AlphaFoldDB" id="A0A501PS11"/>
<organism evidence="3 4">
    <name type="scientific">Emcibacter nanhaiensis</name>
    <dbReference type="NCBI Taxonomy" id="1505037"/>
    <lineage>
        <taxon>Bacteria</taxon>
        <taxon>Pseudomonadati</taxon>
        <taxon>Pseudomonadota</taxon>
        <taxon>Alphaproteobacteria</taxon>
        <taxon>Emcibacterales</taxon>
        <taxon>Emcibacteraceae</taxon>
        <taxon>Emcibacter</taxon>
    </lineage>
</organism>
<evidence type="ECO:0000256" key="1">
    <source>
        <dbReference type="SAM" id="SignalP"/>
    </source>
</evidence>